<dbReference type="CDD" id="cd04301">
    <property type="entry name" value="NAT_SF"/>
    <property type="match status" value="1"/>
</dbReference>
<accession>A0A3M2RUZ0</accession>
<gene>
    <name evidence="2" type="ORF">CDV36_011257</name>
</gene>
<dbReference type="PANTHER" id="PTHR42791:SF1">
    <property type="entry name" value="N-ACETYLTRANSFERASE DOMAIN-CONTAINING PROTEIN"/>
    <property type="match status" value="1"/>
</dbReference>
<evidence type="ECO:0000313" key="3">
    <source>
        <dbReference type="Proteomes" id="UP000277212"/>
    </source>
</evidence>
<name>A0A3M2RUZ0_9HYPO</name>
<dbReference type="Proteomes" id="UP000277212">
    <property type="component" value="Unassembled WGS sequence"/>
</dbReference>
<dbReference type="PANTHER" id="PTHR42791">
    <property type="entry name" value="GNAT FAMILY ACETYLTRANSFERASE"/>
    <property type="match status" value="1"/>
</dbReference>
<protein>
    <recommendedName>
        <fullName evidence="1">N-acetyltransferase domain-containing protein</fullName>
    </recommendedName>
</protein>
<dbReference type="InterPro" id="IPR000182">
    <property type="entry name" value="GNAT_dom"/>
</dbReference>
<dbReference type="Gene3D" id="3.40.630.30">
    <property type="match status" value="1"/>
</dbReference>
<dbReference type="STRING" id="2010991.A0A3M2RUZ0"/>
<organism evidence="2 3">
    <name type="scientific">Fusarium kuroshium</name>
    <dbReference type="NCBI Taxonomy" id="2010991"/>
    <lineage>
        <taxon>Eukaryota</taxon>
        <taxon>Fungi</taxon>
        <taxon>Dikarya</taxon>
        <taxon>Ascomycota</taxon>
        <taxon>Pezizomycotina</taxon>
        <taxon>Sordariomycetes</taxon>
        <taxon>Hypocreomycetidae</taxon>
        <taxon>Hypocreales</taxon>
        <taxon>Nectriaceae</taxon>
        <taxon>Fusarium</taxon>
        <taxon>Fusarium solani species complex</taxon>
    </lineage>
</organism>
<dbReference type="Pfam" id="PF13508">
    <property type="entry name" value="Acetyltransf_7"/>
    <property type="match status" value="1"/>
</dbReference>
<dbReference type="OrthoDB" id="2744543at2759"/>
<feature type="domain" description="N-acetyltransferase" evidence="1">
    <location>
        <begin position="151"/>
        <end position="205"/>
    </location>
</feature>
<dbReference type="InterPro" id="IPR016181">
    <property type="entry name" value="Acyl_CoA_acyltransferase"/>
</dbReference>
<sequence>MSSITLRPATLADSAAISNIHYEALNRYHVFYAAFFQKHPRDIIRIADSGAIQDPGRTVVVAEDEEGGGEIVGFIIYQIANSNSNKSEEDTRDGPVLSISEPKEHLRELWNRFNERNVEMNKVKEEAIKGQKHYGMFPSIKLVSNPSLTCILEVLQVMVHPSHQRSGVGNRLLSSALAKADSDSAPTLVTSSAEGHGLYLKHKFRSLGNNKTWPVDNAWWAGEVAKLDDKLGPDFVAACSDLYEEEDCMIRQPSFRSC</sequence>
<evidence type="ECO:0000259" key="1">
    <source>
        <dbReference type="Pfam" id="PF13508"/>
    </source>
</evidence>
<keyword evidence="3" id="KW-1185">Reference proteome</keyword>
<dbReference type="GO" id="GO:0016747">
    <property type="term" value="F:acyltransferase activity, transferring groups other than amino-acyl groups"/>
    <property type="evidence" value="ECO:0007669"/>
    <property type="project" value="InterPro"/>
</dbReference>
<dbReference type="SUPFAM" id="SSF55729">
    <property type="entry name" value="Acyl-CoA N-acyltransferases (Nat)"/>
    <property type="match status" value="1"/>
</dbReference>
<proteinExistence type="predicted"/>
<comment type="caution">
    <text evidence="2">The sequence shown here is derived from an EMBL/GenBank/DDBJ whole genome shotgun (WGS) entry which is preliminary data.</text>
</comment>
<reference evidence="2 3" key="1">
    <citation type="submission" date="2017-06" db="EMBL/GenBank/DDBJ databases">
        <title>Comparative genomic analysis of Ambrosia Fusariam Clade fungi.</title>
        <authorList>
            <person name="Stajich J.E."/>
            <person name="Carrillo J."/>
            <person name="Kijimoto T."/>
            <person name="Eskalen A."/>
            <person name="O'Donnell K."/>
            <person name="Kasson M."/>
        </authorList>
    </citation>
    <scope>NUCLEOTIDE SEQUENCE [LARGE SCALE GENOMIC DNA]</scope>
    <source>
        <strain evidence="2">UCR3666</strain>
    </source>
</reference>
<dbReference type="InterPro" id="IPR052523">
    <property type="entry name" value="Trichothecene_AcTrans"/>
</dbReference>
<dbReference type="EMBL" id="NKUJ01000255">
    <property type="protein sequence ID" value="RMJ09117.1"/>
    <property type="molecule type" value="Genomic_DNA"/>
</dbReference>
<evidence type="ECO:0000313" key="2">
    <source>
        <dbReference type="EMBL" id="RMJ09117.1"/>
    </source>
</evidence>
<dbReference type="AlphaFoldDB" id="A0A3M2RUZ0"/>